<accession>A0ABY3MD50</accession>
<name>A0ABY3MD50_9FLAO</name>
<gene>
    <name evidence="1" type="ORF">ES677_03475</name>
</gene>
<reference evidence="1 2" key="1">
    <citation type="submission" date="2019-08" db="EMBL/GenBank/DDBJ databases">
        <title>Genomes of Antarctic Bizionia species.</title>
        <authorList>
            <person name="Bowman J.P."/>
        </authorList>
    </citation>
    <scope>NUCLEOTIDE SEQUENCE [LARGE SCALE GENOMIC DNA]</scope>
    <source>
        <strain evidence="1 2">IC164</strain>
    </source>
</reference>
<dbReference type="NCBIfam" id="NF047658">
    <property type="entry name" value="HYC_CC_PP"/>
    <property type="match status" value="1"/>
</dbReference>
<dbReference type="RefSeq" id="WP_148380448.1">
    <property type="nucleotide sequence ID" value="NZ_VSKN01000003.1"/>
</dbReference>
<protein>
    <recommendedName>
        <fullName evidence="3">Secreted protein</fullName>
    </recommendedName>
</protein>
<organism evidence="1 2">
    <name type="scientific">Bizionia gelidisalsuginis</name>
    <dbReference type="NCBI Taxonomy" id="291188"/>
    <lineage>
        <taxon>Bacteria</taxon>
        <taxon>Pseudomonadati</taxon>
        <taxon>Bacteroidota</taxon>
        <taxon>Flavobacteriia</taxon>
        <taxon>Flavobacteriales</taxon>
        <taxon>Flavobacteriaceae</taxon>
        <taxon>Bizionia</taxon>
    </lineage>
</organism>
<sequence>MKKIGHKIFATMLAFVVLFSTLSFTIDMHFCGGSLVDTAIFQKAKTCQMSMQTTSKNTECSAVKKNCCNDEQLVVDGQDELHQNSHHISFGQQLFVTAFVYAYSSLFETINKEETNYQDYRSPLVVQELYKLDETYLI</sequence>
<evidence type="ECO:0000313" key="2">
    <source>
        <dbReference type="Proteomes" id="UP000323621"/>
    </source>
</evidence>
<dbReference type="Proteomes" id="UP000323621">
    <property type="component" value="Unassembled WGS sequence"/>
</dbReference>
<evidence type="ECO:0008006" key="3">
    <source>
        <dbReference type="Google" id="ProtNLM"/>
    </source>
</evidence>
<proteinExistence type="predicted"/>
<comment type="caution">
    <text evidence="1">The sequence shown here is derived from an EMBL/GenBank/DDBJ whole genome shotgun (WGS) entry which is preliminary data.</text>
</comment>
<keyword evidence="2" id="KW-1185">Reference proteome</keyword>
<dbReference type="InterPro" id="IPR058512">
    <property type="entry name" value="DUF8199"/>
</dbReference>
<evidence type="ECO:0000313" key="1">
    <source>
        <dbReference type="EMBL" id="TYC16244.1"/>
    </source>
</evidence>
<dbReference type="InterPro" id="IPR058060">
    <property type="entry name" value="HYC_CC_PP"/>
</dbReference>
<dbReference type="Pfam" id="PF26622">
    <property type="entry name" value="DUF8199"/>
    <property type="match status" value="1"/>
</dbReference>
<dbReference type="EMBL" id="VSKN01000003">
    <property type="protein sequence ID" value="TYC16244.1"/>
    <property type="molecule type" value="Genomic_DNA"/>
</dbReference>